<evidence type="ECO:0000313" key="3">
    <source>
        <dbReference type="Proteomes" id="UP000762676"/>
    </source>
</evidence>
<feature type="region of interest" description="Disordered" evidence="1">
    <location>
        <begin position="847"/>
        <end position="878"/>
    </location>
</feature>
<protein>
    <submittedName>
        <fullName evidence="2">Uncharacterized protein</fullName>
    </submittedName>
</protein>
<sequence>MPQTGSHGNRPGGISFATYTGWRSYLDGRNRGGKKRSNSGVRGNGRLSTRDKSNNRQVGGQFHSKSKPKNCAADGLEQCAATSKPSHSPEESDSLASCASLASVRSLPVGGVGRAVLTRNSHDLCMLKSFTDTTDCGYIDATIKPYLYGRLGCGRGRIPTASGYTSSNSLSSIAQSILGGSTSSIGAINNSISCTNTDDNSQKTVTKIFGVGLCENYTGNDMVRSHSNNNNNINNNNDNTNSSYNNNNSCNGSYSKCGLQDHENINCNVKNVCEMVFIDRTNDGLERPIVEILGRVNGCSITDKLKVECSSKKEHRFKVYNGYYRGETVNKHHMTSLCHAENFADCYPDTFERRKNSDFGTGEEFKKTELLKYSRRNTRDLHNNGMWTACSYSPQKVWNKLSCRGCVRPCLKSNNTSTLWCNENSRVHLTGRTNSLVYHNSNNNSSSRSSCYSSRSSCSSPAASACIFEQSLSSSVTTDSSEEGAQLSLYSSHLEANSQTPSFTASLTSESCYTSSSSLTDSMCPTCASQSVLSTSEKLSENSSTSFSHGSAGNTSNSHLQNKLVAKLLMPFSICSDLEERGEEEGSSVDALEHKKKQPLPEGPTSPTGEKVCTPQDLVNSRRESSCIKRGNVQSSLLQITARPEIANRTAPPQNKKTTKHNQNVPEMPNNVIAANKTSSKKAAERFSKNYNTRFAPPFKPRLSATLPESKLTTPVVISNSKSKEQAPIVRAANVITPIQAMCDSALMKGPSTSSLVKAMRASSPTQLLEVTTFPQTSNAIPSPLKRPRSTTPTQSVRYSSPTKTRLAPPSDMGKNSSITNDCREIAPNNSHPNKHAFYQKQSLAPTNDETIGDDHPNVPTRDHIDTSSKPASPRLDSPRMYSLLCQKRAAEYKANLRLKATQSTKNNIEKPIGIQHSVPPNFVTVNGCGKLMGLKSSTLDTSRHDYVQDGITPSGFEEPKREGLTSNDATNEVKFPISECEPEAYKLPPSPHEKPRNSSHDLLVSDDNVAEYRHAQRNLTPIKQSSKEEVIPAQEGSKEQSTLLQHLPDPKQASLTEPALPEGTSDPENKTERWVLEHMRLSQMTQGKANLSKRSKNRRAQTRPPSRVRCAHSHGSRQFRSPAENFRSRSVSTNSRVTPDLREGQLNHGSSNGKPKEGNSHRPSSMMNKDTTEHIAAPAVEVIYNAPKTLRSLSGSATNFRISPALTTKATLNCLHSITPTKNLNKSLVRALKMVTKDDEKRGARTDVLKTRQTSATSTSDPSNGGAVRVIANVAKIRRSSVKDKKEGEEQCEKENVAFAITRVDQPLISDAKQVSKDLLRNEQHQQGCRHRSRRLPVARKRSFSSSRCQSLDKKANSNDLLPSKEDIVETRALISSFQTNDRFPRHPSHHNGQQTNVQLKNPLDSQHIKVDHQDLNSCKNSTLLTGADGREARSDLKSLYQASAILDSSWPPMRALKVDPVEDTTFFWRKNERAVARLKGSARRGQSLDHKTRRPGLGDHSRFEKVQISATRSIPDLTDERSMENTKHRCSVIRQYIQDKYACLRHASVPCRRTAPLVDHKKKVSDLLLSYHQINMLTNNFNGDEQGASNGEEKSKSPELKTGISNEAHLSLSSTLLEEVSLNRGNTISDNTSENVTKEKLVDKASRSKSFFKSPANKVTQESILHRSSNTVRPQRVPPILSISAYDSLITELKTHYLLERLESRHCGDISTAVEEDEDSNGDWDDYDRGVDDKTFTIPTEFSKGANGTEIKELMVTKMDSQCSVQNVASFEHDLTKYDESGKTRSVLPSGGECSERETEMPDGKGLGAACKNQETDCAEEVRGCKNVITQSEASNGLEKRPNIQSGLVTRRVLEIGQEYVHNNDLSSKLNKENESPTLEEVYPVGVHKQPSNNFLKRAKTEILRESSCQEQPNDGLKEVPQSDALLLFKKLNHLNQMKQKLNLAGITSYSGNEVPKKKLVTQDLQNHSHNKVFTHHKDKECTKVPHLQRGQSVDSFQISINQAKRFCSKETIDTALFADKPKTDGHSYSGLTEHTVSSGTVQSKLELPPVALVNSKATSTPGIMTTPLLSENKLNQDPTCLPHLTTKDVLTHKPCALIDAKAGLFSQTHVHHANENSKDVKSVFSCSVIEADETLKSLSKIKESEPFPSEASLNMDFSQASREETKLVGPKVASDAEVRQNLLPSVVDIDTSLAINGIQDFTILEYVRDLKVNNGNEQFPDMPKYPSTIFCSNHKTRDPVENLCFVHCQEHYYVEPQTEPLDLSVKANTPVKPSLQPEIPRHVLGKLSDQYLNDFHDGPEDQAGVLKEPLDLSKAMPKECHKNINELISDLGAGEESLNKDGKAQHHLLGEYAVKHQIENGHEEGENMIDESNQRPSNSTVCKSRIHEGIPKWNALREISFSFNLNNDKSKCTHRLEVFTCINLANLYWQWMSWKMCESVMYNKFSFTNSDYDMFREIALNFAADHSKSSDESSFRMVEIDSQSVPDTGKKWERVVEKSVAETSDDNISPLIQRRKCIDNVEELKISPSQYTNRKYQLHPLQNNDHTRVSSTTLFSAAFHQRSVEENIFQLKRIGKMKPTICSSLPYSVCTGSRSNWEVTKSLEDSSDFACISDWPGEGSSLCDQTESKATLLSSSVSSLHIAVEGCALDDQAREPCSAVARASHMSIESDSSFHSCCSVSNFSSSKT</sequence>
<feature type="region of interest" description="Disordered" evidence="1">
    <location>
        <begin position="1082"/>
        <end position="1169"/>
    </location>
</feature>
<feature type="compositionally biased region" description="Basic and acidic residues" evidence="1">
    <location>
        <begin position="1796"/>
        <end position="1805"/>
    </location>
</feature>
<feature type="compositionally biased region" description="Low complexity" evidence="1">
    <location>
        <begin position="1129"/>
        <end position="1139"/>
    </location>
</feature>
<gene>
    <name evidence="2" type="ORF">ElyMa_002985900</name>
</gene>
<feature type="region of interest" description="Disordered" evidence="1">
    <location>
        <begin position="1018"/>
        <end position="1070"/>
    </location>
</feature>
<feature type="compositionally biased region" description="Basic and acidic residues" evidence="1">
    <location>
        <begin position="1488"/>
        <end position="1500"/>
    </location>
</feature>
<feature type="compositionally biased region" description="Polar residues" evidence="1">
    <location>
        <begin position="790"/>
        <end position="804"/>
    </location>
</feature>
<feature type="compositionally biased region" description="Basic residues" evidence="1">
    <location>
        <begin position="1329"/>
        <end position="1344"/>
    </location>
</feature>
<feature type="region of interest" description="Disordered" evidence="1">
    <location>
        <begin position="538"/>
        <end position="557"/>
    </location>
</feature>
<comment type="caution">
    <text evidence="2">The sequence shown here is derived from an EMBL/GenBank/DDBJ whole genome shotgun (WGS) entry which is preliminary data.</text>
</comment>
<feature type="compositionally biased region" description="Basic and acidic residues" evidence="1">
    <location>
        <begin position="853"/>
        <end position="867"/>
    </location>
</feature>
<feature type="region of interest" description="Disordered" evidence="1">
    <location>
        <begin position="776"/>
        <end position="816"/>
    </location>
</feature>
<organism evidence="2 3">
    <name type="scientific">Elysia marginata</name>
    <dbReference type="NCBI Taxonomy" id="1093978"/>
    <lineage>
        <taxon>Eukaryota</taxon>
        <taxon>Metazoa</taxon>
        <taxon>Spiralia</taxon>
        <taxon>Lophotrochozoa</taxon>
        <taxon>Mollusca</taxon>
        <taxon>Gastropoda</taxon>
        <taxon>Heterobranchia</taxon>
        <taxon>Euthyneura</taxon>
        <taxon>Panpulmonata</taxon>
        <taxon>Sacoglossa</taxon>
        <taxon>Placobranchoidea</taxon>
        <taxon>Plakobranchidae</taxon>
        <taxon>Elysia</taxon>
    </lineage>
</organism>
<accession>A0AAV4ICV2</accession>
<keyword evidence="3" id="KW-1185">Reference proteome</keyword>
<proteinExistence type="predicted"/>
<feature type="compositionally biased region" description="Basic residues" evidence="1">
    <location>
        <begin position="1092"/>
        <end position="1102"/>
    </location>
</feature>
<feature type="region of interest" description="Disordered" evidence="1">
    <location>
        <begin position="1784"/>
        <end position="1809"/>
    </location>
</feature>
<evidence type="ECO:0000313" key="2">
    <source>
        <dbReference type="EMBL" id="GFS07306.1"/>
    </source>
</evidence>
<dbReference type="EMBL" id="BMAT01006160">
    <property type="protein sequence ID" value="GFS07306.1"/>
    <property type="molecule type" value="Genomic_DNA"/>
</dbReference>
<evidence type="ECO:0000256" key="1">
    <source>
        <dbReference type="SAM" id="MobiDB-lite"/>
    </source>
</evidence>
<feature type="region of interest" description="Disordered" evidence="1">
    <location>
        <begin position="25"/>
        <end position="70"/>
    </location>
</feature>
<reference evidence="2 3" key="1">
    <citation type="journal article" date="2021" name="Elife">
        <title>Chloroplast acquisition without the gene transfer in kleptoplastic sea slugs, Plakobranchus ocellatus.</title>
        <authorList>
            <person name="Maeda T."/>
            <person name="Takahashi S."/>
            <person name="Yoshida T."/>
            <person name="Shimamura S."/>
            <person name="Takaki Y."/>
            <person name="Nagai Y."/>
            <person name="Toyoda A."/>
            <person name="Suzuki Y."/>
            <person name="Arimoto A."/>
            <person name="Ishii H."/>
            <person name="Satoh N."/>
            <person name="Nishiyama T."/>
            <person name="Hasebe M."/>
            <person name="Maruyama T."/>
            <person name="Minagawa J."/>
            <person name="Obokata J."/>
            <person name="Shigenobu S."/>
        </authorList>
    </citation>
    <scope>NUCLEOTIDE SEQUENCE [LARGE SCALE GENOMIC DNA]</scope>
</reference>
<dbReference type="Proteomes" id="UP000762676">
    <property type="component" value="Unassembled WGS sequence"/>
</dbReference>
<feature type="region of interest" description="Disordered" evidence="1">
    <location>
        <begin position="1322"/>
        <end position="1348"/>
    </location>
</feature>
<name>A0AAV4ICV2_9GAST</name>
<feature type="region of interest" description="Disordered" evidence="1">
    <location>
        <begin position="1481"/>
        <end position="1500"/>
    </location>
</feature>
<feature type="region of interest" description="Disordered" evidence="1">
    <location>
        <begin position="949"/>
        <end position="1002"/>
    </location>
</feature>
<feature type="region of interest" description="Disordered" evidence="1">
    <location>
        <begin position="581"/>
        <end position="618"/>
    </location>
</feature>